<reference evidence="1 2" key="1">
    <citation type="submission" date="2019-07" db="EMBL/GenBank/DDBJ databases">
        <title>Sphingomonas solaris sp. nov., isolated from a solar panel from Boston, Massachusetts.</title>
        <authorList>
            <person name="Tanner K."/>
            <person name="Pascual J."/>
            <person name="Mancuso C."/>
            <person name="Pereto J."/>
            <person name="Khalil A."/>
            <person name="Vilanova C."/>
        </authorList>
    </citation>
    <scope>NUCLEOTIDE SEQUENCE [LARGE SCALE GENOMIC DNA]</scope>
    <source>
        <strain evidence="1 2">R4DWN</strain>
    </source>
</reference>
<accession>A0A558QUJ5</accession>
<organism evidence="1 2">
    <name type="scientific">Alterirhizorhabdus solaris</name>
    <dbReference type="NCBI Taxonomy" id="2529389"/>
    <lineage>
        <taxon>Bacteria</taxon>
        <taxon>Pseudomonadati</taxon>
        <taxon>Pseudomonadota</taxon>
        <taxon>Alphaproteobacteria</taxon>
        <taxon>Sphingomonadales</taxon>
        <taxon>Rhizorhabdaceae</taxon>
        <taxon>Alterirhizorhabdus</taxon>
    </lineage>
</organism>
<name>A0A558QUJ5_9SPHN</name>
<dbReference type="AlphaFoldDB" id="A0A558QUJ5"/>
<proteinExistence type="predicted"/>
<dbReference type="OrthoDB" id="7189469at2"/>
<comment type="caution">
    <text evidence="1">The sequence shown here is derived from an EMBL/GenBank/DDBJ whole genome shotgun (WGS) entry which is preliminary data.</text>
</comment>
<dbReference type="RefSeq" id="WP_145155061.1">
    <property type="nucleotide sequence ID" value="NZ_VNIM01000111.1"/>
</dbReference>
<protein>
    <submittedName>
        <fullName evidence="1">DUF2497 domain-containing protein</fullName>
    </submittedName>
</protein>
<gene>
    <name evidence="1" type="ORF">FOY91_18435</name>
</gene>
<sequence>MSPLASRQSLSALSSMVVRPASGDITLDGLVRELIRPMLTEWLDSHLPAVVEKLVAREIARITAEQA</sequence>
<feature type="non-terminal residue" evidence="1">
    <location>
        <position position="1"/>
    </location>
</feature>
<dbReference type="InterPro" id="IPR019632">
    <property type="entry name" value="DUF2497"/>
</dbReference>
<evidence type="ECO:0000313" key="2">
    <source>
        <dbReference type="Proteomes" id="UP000318681"/>
    </source>
</evidence>
<keyword evidence="2" id="KW-1185">Reference proteome</keyword>
<evidence type="ECO:0000313" key="1">
    <source>
        <dbReference type="EMBL" id="TVV70732.1"/>
    </source>
</evidence>
<dbReference type="EMBL" id="VNIM01000111">
    <property type="protein sequence ID" value="TVV70732.1"/>
    <property type="molecule type" value="Genomic_DNA"/>
</dbReference>
<dbReference type="Pfam" id="PF10691">
    <property type="entry name" value="DUF2497"/>
    <property type="match status" value="1"/>
</dbReference>
<dbReference type="Proteomes" id="UP000318681">
    <property type="component" value="Unassembled WGS sequence"/>
</dbReference>